<name>A0ABD4T860_9CYAN</name>
<organism evidence="1 2">
    <name type="scientific">Lyngbya confervoides BDU141951</name>
    <dbReference type="NCBI Taxonomy" id="1574623"/>
    <lineage>
        <taxon>Bacteria</taxon>
        <taxon>Bacillati</taxon>
        <taxon>Cyanobacteriota</taxon>
        <taxon>Cyanophyceae</taxon>
        <taxon>Oscillatoriophycideae</taxon>
        <taxon>Oscillatoriales</taxon>
        <taxon>Microcoleaceae</taxon>
        <taxon>Lyngbya</taxon>
    </lineage>
</organism>
<dbReference type="Proteomes" id="UP000031561">
    <property type="component" value="Unassembled WGS sequence"/>
</dbReference>
<sequence>MRRKARFFSHNSGMQAIAILVFLGVAAQPFAAMARFVPKEGMGRAGRRIGLATRTPACSVMPDSKALTVLVPQDNNGLTSQPFPTFSWFMPRHSFHEIEFRLSVETEEQQLQTVYTTLLDNQGQNQYLSFTLPESGEVAPLAEGKNYNWKIILVCDPEDPSGNMFAEGWVQYQAAPSHLTRQLATAPPEAQADLFLSYGYWYDGVQRLLPGANSPSKRQTQWQELMTHEAVKLDHLLSTPQSSMKNCESRL</sequence>
<evidence type="ECO:0000313" key="1">
    <source>
        <dbReference type="EMBL" id="MCM1984704.1"/>
    </source>
</evidence>
<dbReference type="RefSeq" id="WP_166276832.1">
    <property type="nucleotide sequence ID" value="NZ_JTHE03000103.1"/>
</dbReference>
<dbReference type="Pfam" id="PF06051">
    <property type="entry name" value="DUF928"/>
    <property type="match status" value="1"/>
</dbReference>
<dbReference type="AlphaFoldDB" id="A0ABD4T860"/>
<proteinExistence type="predicted"/>
<reference evidence="1 2" key="1">
    <citation type="journal article" date="2015" name="Genome Announc.">
        <title>Draft Genome Sequence of Filamentous Marine Cyanobacterium Lyngbya confervoides Strain BDU141951.</title>
        <authorList>
            <person name="Chandrababunaidu M.M."/>
            <person name="Sen D."/>
            <person name="Tripathy S."/>
        </authorList>
    </citation>
    <scope>NUCLEOTIDE SEQUENCE [LARGE SCALE GENOMIC DNA]</scope>
    <source>
        <strain evidence="1 2">BDU141951</strain>
    </source>
</reference>
<keyword evidence="2" id="KW-1185">Reference proteome</keyword>
<gene>
    <name evidence="1" type="ORF">QQ91_0017920</name>
</gene>
<dbReference type="EMBL" id="JTHE03000103">
    <property type="protein sequence ID" value="MCM1984704.1"/>
    <property type="molecule type" value="Genomic_DNA"/>
</dbReference>
<comment type="caution">
    <text evidence="1">The sequence shown here is derived from an EMBL/GenBank/DDBJ whole genome shotgun (WGS) entry which is preliminary data.</text>
</comment>
<accession>A0ABD4T860</accession>
<evidence type="ECO:0000313" key="2">
    <source>
        <dbReference type="Proteomes" id="UP000031561"/>
    </source>
</evidence>
<dbReference type="InterPro" id="IPR010328">
    <property type="entry name" value="DUF928"/>
</dbReference>
<protein>
    <submittedName>
        <fullName evidence="1">DUF928 domain-containing protein</fullName>
    </submittedName>
</protein>